<evidence type="ECO:0008006" key="5">
    <source>
        <dbReference type="Google" id="ProtNLM"/>
    </source>
</evidence>
<gene>
    <name evidence="3" type="ORF">SAMN05421637_1906</name>
</gene>
<dbReference type="Proteomes" id="UP000183315">
    <property type="component" value="Unassembled WGS sequence"/>
</dbReference>
<feature type="region of interest" description="Disordered" evidence="1">
    <location>
        <begin position="1"/>
        <end position="27"/>
    </location>
</feature>
<accession>A0A1H6Z0T8</accession>
<name>A0A1H6Z0T8_9MICO</name>
<dbReference type="STRING" id="1043493.SAMN05421637_1906"/>
<evidence type="ECO:0000256" key="2">
    <source>
        <dbReference type="SAM" id="Phobius"/>
    </source>
</evidence>
<protein>
    <recommendedName>
        <fullName evidence="5">Cell division protein FtsL</fullName>
    </recommendedName>
</protein>
<sequence>MSAALRQQRQSAAPRTGTATRPRLSPVAMPETNRPLALFAWLCGGIVILALGAVLLINTTMAEGAETRRSLRIEIADLHQQQAALLETLDANAAPESLAARAGALGMAPATALGFMSLSDGIVLETGKK</sequence>
<organism evidence="3 4">
    <name type="scientific">Demequina mangrovi</name>
    <dbReference type="NCBI Taxonomy" id="1043493"/>
    <lineage>
        <taxon>Bacteria</taxon>
        <taxon>Bacillati</taxon>
        <taxon>Actinomycetota</taxon>
        <taxon>Actinomycetes</taxon>
        <taxon>Micrococcales</taxon>
        <taxon>Demequinaceae</taxon>
        <taxon>Demequina</taxon>
    </lineage>
</organism>
<dbReference type="OrthoDB" id="3403609at2"/>
<evidence type="ECO:0000313" key="3">
    <source>
        <dbReference type="EMBL" id="SEJ47081.1"/>
    </source>
</evidence>
<dbReference type="EMBL" id="FNZI01000004">
    <property type="protein sequence ID" value="SEJ47081.1"/>
    <property type="molecule type" value="Genomic_DNA"/>
</dbReference>
<keyword evidence="4" id="KW-1185">Reference proteome</keyword>
<dbReference type="RefSeq" id="WP_052405755.1">
    <property type="nucleotide sequence ID" value="NZ_BBLU01000006.1"/>
</dbReference>
<evidence type="ECO:0000313" key="4">
    <source>
        <dbReference type="Proteomes" id="UP000183315"/>
    </source>
</evidence>
<reference evidence="4" key="1">
    <citation type="submission" date="2016-10" db="EMBL/GenBank/DDBJ databases">
        <authorList>
            <person name="Varghese N."/>
        </authorList>
    </citation>
    <scope>NUCLEOTIDE SEQUENCE [LARGE SCALE GENOMIC DNA]</scope>
    <source>
        <strain evidence="4">DSM 24868</strain>
    </source>
</reference>
<feature type="compositionally biased region" description="Low complexity" evidence="1">
    <location>
        <begin position="1"/>
        <end position="13"/>
    </location>
</feature>
<keyword evidence="2" id="KW-1133">Transmembrane helix</keyword>
<feature type="transmembrane region" description="Helical" evidence="2">
    <location>
        <begin position="38"/>
        <end position="59"/>
    </location>
</feature>
<keyword evidence="2" id="KW-0472">Membrane</keyword>
<keyword evidence="2" id="KW-0812">Transmembrane</keyword>
<dbReference type="AlphaFoldDB" id="A0A1H6Z0T8"/>
<evidence type="ECO:0000256" key="1">
    <source>
        <dbReference type="SAM" id="MobiDB-lite"/>
    </source>
</evidence>
<proteinExistence type="predicted"/>